<gene>
    <name evidence="2" type="ORF">RradSPS_0911</name>
    <name evidence="3" type="ORF">SIL72_06115</name>
</gene>
<dbReference type="eggNOG" id="COG4636">
    <property type="taxonomic scope" value="Bacteria"/>
</dbReference>
<dbReference type="InterPro" id="IPR008538">
    <property type="entry name" value="Uma2"/>
</dbReference>
<organism evidence="2 4">
    <name type="scientific">Rubrobacter radiotolerans</name>
    <name type="common">Arthrobacter radiotolerans</name>
    <dbReference type="NCBI Taxonomy" id="42256"/>
    <lineage>
        <taxon>Bacteria</taxon>
        <taxon>Bacillati</taxon>
        <taxon>Actinomycetota</taxon>
        <taxon>Rubrobacteria</taxon>
        <taxon>Rubrobacterales</taxon>
        <taxon>Rubrobacteraceae</taxon>
        <taxon>Rubrobacter</taxon>
    </lineage>
</organism>
<dbReference type="Pfam" id="PF05685">
    <property type="entry name" value="Uma2"/>
    <property type="match status" value="1"/>
</dbReference>
<dbReference type="SUPFAM" id="SSF52980">
    <property type="entry name" value="Restriction endonuclease-like"/>
    <property type="match status" value="1"/>
</dbReference>
<accession>A0A023X2A3</accession>
<evidence type="ECO:0000313" key="3">
    <source>
        <dbReference type="EMBL" id="MDX5893603.1"/>
    </source>
</evidence>
<evidence type="ECO:0000313" key="2">
    <source>
        <dbReference type="EMBL" id="AHY46194.1"/>
    </source>
</evidence>
<dbReference type="KEGG" id="rrd:RradSPS_0911"/>
<dbReference type="AlphaFoldDB" id="A0A023X2A3"/>
<keyword evidence="2" id="KW-0255">Endonuclease</keyword>
<dbReference type="CDD" id="cd06260">
    <property type="entry name" value="DUF820-like"/>
    <property type="match status" value="1"/>
</dbReference>
<keyword evidence="2" id="KW-0540">Nuclease</keyword>
<proteinExistence type="predicted"/>
<dbReference type="STRING" id="42256.RradSPS_0911"/>
<sequence>MLSEEISRRRFDVDEYHRMLEVGLLTENDRVELIEGEIVEMNPIGVAHMSAVNLLTQILVPLASRRGLMVSVQNPVRLDRGSEPEPDLALIAAGPRTELPSPADTSLVIEVSDTTLEYDRNVKLPLYAGAGIGEVWILDLPAKKVEVYSGPEGNTYREKRTFGAGESVVSATLEGLSVPVEEVLA</sequence>
<dbReference type="InterPro" id="IPR011335">
    <property type="entry name" value="Restrct_endonuc-II-like"/>
</dbReference>
<dbReference type="PANTHER" id="PTHR35400">
    <property type="entry name" value="SLR1083 PROTEIN"/>
    <property type="match status" value="1"/>
</dbReference>
<evidence type="ECO:0000259" key="1">
    <source>
        <dbReference type="Pfam" id="PF05685"/>
    </source>
</evidence>
<reference evidence="2 4" key="1">
    <citation type="submission" date="2014-03" db="EMBL/GenBank/DDBJ databases">
        <title>Complete genome sequence of the Radio-Resistant Rubrobacter radiotolerans RSPS-4.</title>
        <authorList>
            <person name="Egas C.C."/>
            <person name="Barroso C.C."/>
            <person name="Froufe H.J.C."/>
            <person name="Pacheco J.J."/>
            <person name="Albuquerque L.L."/>
            <person name="da Costa M.M.S."/>
        </authorList>
    </citation>
    <scope>NUCLEOTIDE SEQUENCE [LARGE SCALE GENOMIC DNA]</scope>
    <source>
        <strain evidence="2 4">RSPS-4</strain>
    </source>
</reference>
<dbReference type="Proteomes" id="UP000025229">
    <property type="component" value="Chromosome"/>
</dbReference>
<dbReference type="EMBL" id="JAWXXX010000001">
    <property type="protein sequence ID" value="MDX5893603.1"/>
    <property type="molecule type" value="Genomic_DNA"/>
</dbReference>
<evidence type="ECO:0000313" key="4">
    <source>
        <dbReference type="Proteomes" id="UP000025229"/>
    </source>
</evidence>
<dbReference type="RefSeq" id="WP_051589369.1">
    <property type="nucleotide sequence ID" value="NZ_CP007514.1"/>
</dbReference>
<feature type="domain" description="Putative restriction endonuclease" evidence="1">
    <location>
        <begin position="13"/>
        <end position="181"/>
    </location>
</feature>
<dbReference type="PANTHER" id="PTHR35400:SF1">
    <property type="entry name" value="SLR1083 PROTEIN"/>
    <property type="match status" value="1"/>
</dbReference>
<dbReference type="Gene3D" id="3.90.1570.10">
    <property type="entry name" value="tt1808, chain A"/>
    <property type="match status" value="1"/>
</dbReference>
<name>A0A023X2A3_RUBRA</name>
<dbReference type="InterPro" id="IPR012296">
    <property type="entry name" value="Nuclease_put_TT1808"/>
</dbReference>
<dbReference type="GO" id="GO:0004519">
    <property type="term" value="F:endonuclease activity"/>
    <property type="evidence" value="ECO:0007669"/>
    <property type="project" value="UniProtKB-KW"/>
</dbReference>
<dbReference type="EMBL" id="CP007514">
    <property type="protein sequence ID" value="AHY46194.1"/>
    <property type="molecule type" value="Genomic_DNA"/>
</dbReference>
<keyword evidence="2" id="KW-0378">Hydrolase</keyword>
<reference evidence="3" key="2">
    <citation type="submission" date="2023-11" db="EMBL/GenBank/DDBJ databases">
        <title>MicrobeMod: A computational toolkit for identifying prokaryotic methylation and restriction-modification with nanopore sequencing.</title>
        <authorList>
            <person name="Crits-Christoph A."/>
            <person name="Kang S.C."/>
            <person name="Lee H."/>
            <person name="Ostrov N."/>
        </authorList>
    </citation>
    <scope>NUCLEOTIDE SEQUENCE</scope>
    <source>
        <strain evidence="3">ATCC 51242</strain>
    </source>
</reference>
<protein>
    <submittedName>
        <fullName evidence="2">Putative restriction endonuclease</fullName>
    </submittedName>
    <submittedName>
        <fullName evidence="3">Uma2 family endonuclease</fullName>
    </submittedName>
</protein>
<dbReference type="Proteomes" id="UP001281130">
    <property type="component" value="Unassembled WGS sequence"/>
</dbReference>
<keyword evidence="4" id="KW-1185">Reference proteome</keyword>
<dbReference type="HOGENOM" id="CLU_076312_2_0_11"/>